<proteinExistence type="predicted"/>
<dbReference type="GO" id="GO:0004113">
    <property type="term" value="F:2',3'-cyclic-nucleotide 3'-phosphodiesterase activity"/>
    <property type="evidence" value="ECO:0007669"/>
    <property type="project" value="TreeGrafter"/>
</dbReference>
<dbReference type="Gene3D" id="3.90.1140.10">
    <property type="entry name" value="Cyclic phosphodiesterase"/>
    <property type="match status" value="1"/>
</dbReference>
<comment type="caution">
    <text evidence="1">The sequence shown here is derived from an EMBL/GenBank/DDBJ whole genome shotgun (WGS) entry which is preliminary data.</text>
</comment>
<dbReference type="PANTHER" id="PTHR28141">
    <property type="entry name" value="2',3'-CYCLIC-NUCLEOTIDE 3'-PHOSPHODIESTERASE"/>
    <property type="match status" value="1"/>
</dbReference>
<evidence type="ECO:0000313" key="1">
    <source>
        <dbReference type="EMBL" id="KKU76708.1"/>
    </source>
</evidence>
<accession>A0A0G1VEZ7</accession>
<dbReference type="EMBL" id="LCOK01000014">
    <property type="protein sequence ID" value="KKU76708.1"/>
    <property type="molecule type" value="Genomic_DNA"/>
</dbReference>
<dbReference type="InterPro" id="IPR012386">
    <property type="entry name" value="Cyclic-nucl_3Pdiesterase"/>
</dbReference>
<protein>
    <submittedName>
        <fullName evidence="1">2 3 cyclic phosphodiesterase</fullName>
    </submittedName>
</protein>
<dbReference type="GO" id="GO:0009187">
    <property type="term" value="P:cyclic nucleotide metabolic process"/>
    <property type="evidence" value="ECO:0007669"/>
    <property type="project" value="TreeGrafter"/>
</dbReference>
<gene>
    <name evidence="1" type="ORF">UY02_C0014G0012</name>
</gene>
<dbReference type="SUPFAM" id="SSF55144">
    <property type="entry name" value="LigT-like"/>
    <property type="match status" value="1"/>
</dbReference>
<organism evidence="1 2">
    <name type="scientific">Candidatus Giovannonibacteria bacterium GW2011_GWB1_47_6b</name>
    <dbReference type="NCBI Taxonomy" id="1618655"/>
    <lineage>
        <taxon>Bacteria</taxon>
        <taxon>Candidatus Giovannoniibacteriota</taxon>
    </lineage>
</organism>
<dbReference type="AlphaFoldDB" id="A0A0G1VEZ7"/>
<dbReference type="PANTHER" id="PTHR28141:SF1">
    <property type="entry name" value="2',3'-CYCLIC-NUCLEOTIDE 3'-PHOSPHODIESTERASE"/>
    <property type="match status" value="1"/>
</dbReference>
<dbReference type="Proteomes" id="UP000034682">
    <property type="component" value="Unassembled WGS sequence"/>
</dbReference>
<sequence>MSKATGYSLWLVPERDTETYVFLDQLIRNTAAQYRTSVFGPHVTLLGGVEGGEQDVCEKTRVLAGELSPYEIKLGEVGSNGTYFQILFSKIDQTHSVLNANALAQKVFGVDKGDYFPHLSLAYGDLSNEQVVTLQRVVAQGCAIAGTHFVAQRTELWYTEGAIEEWYRVETFPFRIS</sequence>
<dbReference type="InterPro" id="IPR009097">
    <property type="entry name" value="Cyclic_Pdiesterase"/>
</dbReference>
<name>A0A0G1VEZ7_9BACT</name>
<reference evidence="1 2" key="1">
    <citation type="journal article" date="2015" name="Nature">
        <title>rRNA introns, odd ribosomes, and small enigmatic genomes across a large radiation of phyla.</title>
        <authorList>
            <person name="Brown C.T."/>
            <person name="Hug L.A."/>
            <person name="Thomas B.C."/>
            <person name="Sharon I."/>
            <person name="Castelle C.J."/>
            <person name="Singh A."/>
            <person name="Wilkins M.J."/>
            <person name="Williams K.H."/>
            <person name="Banfield J.F."/>
        </authorList>
    </citation>
    <scope>NUCLEOTIDE SEQUENCE [LARGE SCALE GENOMIC DNA]</scope>
</reference>
<dbReference type="Pfam" id="PF07823">
    <property type="entry name" value="CPDase"/>
    <property type="match status" value="1"/>
</dbReference>
<evidence type="ECO:0000313" key="2">
    <source>
        <dbReference type="Proteomes" id="UP000034682"/>
    </source>
</evidence>